<evidence type="ECO:0000259" key="11">
    <source>
        <dbReference type="PROSITE" id="PS50004"/>
    </source>
</evidence>
<dbReference type="PROSITE" id="PS51412">
    <property type="entry name" value="MACPF_2"/>
    <property type="match status" value="1"/>
</dbReference>
<evidence type="ECO:0000256" key="1">
    <source>
        <dbReference type="ARBA" id="ARBA00004370"/>
    </source>
</evidence>
<evidence type="ECO:0000256" key="4">
    <source>
        <dbReference type="ARBA" id="ARBA00022525"/>
    </source>
</evidence>
<comment type="subcellular location">
    <subcellularLocation>
        <location evidence="1">Membrane</location>
    </subcellularLocation>
    <subcellularLocation>
        <location evidence="2">Secreted</location>
    </subcellularLocation>
</comment>
<reference evidence="13" key="2">
    <citation type="submission" date="2025-09" db="UniProtKB">
        <authorList>
            <consortium name="Ensembl"/>
        </authorList>
    </citation>
    <scope>IDENTIFICATION</scope>
</reference>
<dbReference type="PANTHER" id="PTHR46096:SF3">
    <property type="entry name" value="PERFORIN-1"/>
    <property type="match status" value="1"/>
</dbReference>
<keyword evidence="7" id="KW-0472">Membrane</keyword>
<keyword evidence="14" id="KW-1185">Reference proteome</keyword>
<dbReference type="InterPro" id="IPR035892">
    <property type="entry name" value="C2_domain_sf"/>
</dbReference>
<dbReference type="PROSITE" id="PS00279">
    <property type="entry name" value="MACPF_1"/>
    <property type="match status" value="1"/>
</dbReference>
<dbReference type="GO" id="GO:0001771">
    <property type="term" value="P:immunological synapse formation"/>
    <property type="evidence" value="ECO:0007669"/>
    <property type="project" value="TreeGrafter"/>
</dbReference>
<evidence type="ECO:0000313" key="14">
    <source>
        <dbReference type="Proteomes" id="UP000261540"/>
    </source>
</evidence>
<dbReference type="InterPro" id="IPR001862">
    <property type="entry name" value="MAC_perforin"/>
</dbReference>
<dbReference type="GO" id="GO:0051607">
    <property type="term" value="P:defense response to virus"/>
    <property type="evidence" value="ECO:0007669"/>
    <property type="project" value="TreeGrafter"/>
</dbReference>
<evidence type="ECO:0000256" key="2">
    <source>
        <dbReference type="ARBA" id="ARBA00004613"/>
    </source>
</evidence>
<organism evidence="13 14">
    <name type="scientific">Paramormyrops kingsleyae</name>
    <dbReference type="NCBI Taxonomy" id="1676925"/>
    <lineage>
        <taxon>Eukaryota</taxon>
        <taxon>Metazoa</taxon>
        <taxon>Chordata</taxon>
        <taxon>Craniata</taxon>
        <taxon>Vertebrata</taxon>
        <taxon>Euteleostomi</taxon>
        <taxon>Actinopterygii</taxon>
        <taxon>Neopterygii</taxon>
        <taxon>Teleostei</taxon>
        <taxon>Osteoglossocephala</taxon>
        <taxon>Osteoglossomorpha</taxon>
        <taxon>Osteoglossiformes</taxon>
        <taxon>Mormyridae</taxon>
        <taxon>Paramormyrops</taxon>
    </lineage>
</organism>
<feature type="chain" id="PRO_5017178355" description="Perforin-1-like" evidence="10">
    <location>
        <begin position="20"/>
        <end position="597"/>
    </location>
</feature>
<dbReference type="GO" id="GO:0005576">
    <property type="term" value="C:extracellular region"/>
    <property type="evidence" value="ECO:0007669"/>
    <property type="project" value="UniProtKB-SubCell"/>
</dbReference>
<feature type="region of interest" description="Disordered" evidence="9">
    <location>
        <begin position="577"/>
        <end position="597"/>
    </location>
</feature>
<dbReference type="Proteomes" id="UP000261540">
    <property type="component" value="Unplaced"/>
</dbReference>
<name>A0A3B3RDD3_9TELE</name>
<dbReference type="Ensembl" id="ENSPKIT00000040868.1">
    <property type="protein sequence ID" value="ENSPKIP00000016378.1"/>
    <property type="gene ID" value="ENSPKIG00000002722.1"/>
</dbReference>
<sequence>MWWLFFLWLWGCWLPPGLPHCTTERNPLQCQKAQMVPGSNLAGEGFDVVTMEPKGAYIIDVEHWQRKADNSCTLCTNQYLNNKKQKLPLALVDWRAELDCKKKVASSIYESSEQFIESGQSGVDISWKVGLDLISPQSGSLMVGGTHSKQAIKAMEMSKKDKYSFIKQEFHCSYYRYRVQDSPPLHREFARSLALLPPLYNSVTKKDYRRLLDIYGTHFIRKVQLGGRMSSTTAFRFCQAALNGYTETEVKDCLEVEASLSIKSDSVKAKADFCKRDKNKHNIYSFHSQFTERITEVKGGQHMVSDLLFSDKPEAMQKWLDSLKTMPGIITYSLHPLHYLVQKPETKKAALKKAVQDYILEKALYKHCSKKCLGGSTPSKHDPCHCVCVASKETNCNCCPTMPGLAQVTVTVQRAQGLYGDQTTQTDSYVYIAVAHRHTQTRVIDNNDNPIWDSEFPFGTIQLSPDTKMKLEVWDVDGGWYNGDNDKLGECTINPVRGLHNKVCPLNHGNLYYSYKVECAPGLTGERCREYAPSPMNPRLADLYTSRNAFNVTPVLLEHLRRGQSIEDPLPFLLSHRSDNKMLGSSGGDTPHAPAEP</sequence>
<dbReference type="InterPro" id="IPR020864">
    <property type="entry name" value="MACPF"/>
</dbReference>
<evidence type="ECO:0000256" key="3">
    <source>
        <dbReference type="ARBA" id="ARBA00009214"/>
    </source>
</evidence>
<evidence type="ECO:0000256" key="10">
    <source>
        <dbReference type="SAM" id="SignalP"/>
    </source>
</evidence>
<dbReference type="InterPro" id="IPR020863">
    <property type="entry name" value="MACPF_CS"/>
</dbReference>
<reference evidence="13" key="1">
    <citation type="submission" date="2025-08" db="UniProtKB">
        <authorList>
            <consortium name="Ensembl"/>
        </authorList>
    </citation>
    <scope>IDENTIFICATION</scope>
</reference>
<dbReference type="PRINTS" id="PR00764">
    <property type="entry name" value="COMPLEMENTC9"/>
</dbReference>
<dbReference type="STRING" id="1676925.ENSPKIP00000016378"/>
<dbReference type="InterPro" id="IPR052784">
    <property type="entry name" value="Perforin-1_pore-forming"/>
</dbReference>
<dbReference type="SMART" id="SM00239">
    <property type="entry name" value="C2"/>
    <property type="match status" value="1"/>
</dbReference>
<dbReference type="PANTHER" id="PTHR46096">
    <property type="entry name" value="PERFORIN-1"/>
    <property type="match status" value="1"/>
</dbReference>
<keyword evidence="5 10" id="KW-0732">Signal</keyword>
<feature type="signal peptide" evidence="10">
    <location>
        <begin position="1"/>
        <end position="19"/>
    </location>
</feature>
<evidence type="ECO:0000313" key="13">
    <source>
        <dbReference type="Ensembl" id="ENSPKIP00000016378.1"/>
    </source>
</evidence>
<accession>A0A3B3RDD3</accession>
<dbReference type="SMART" id="SM00457">
    <property type="entry name" value="MACPF"/>
    <property type="match status" value="1"/>
</dbReference>
<feature type="domain" description="MACPF" evidence="12">
    <location>
        <begin position="26"/>
        <end position="366"/>
    </location>
</feature>
<dbReference type="InterPro" id="IPR000008">
    <property type="entry name" value="C2_dom"/>
</dbReference>
<dbReference type="PROSITE" id="PS50004">
    <property type="entry name" value="C2"/>
    <property type="match status" value="1"/>
</dbReference>
<evidence type="ECO:0000256" key="9">
    <source>
        <dbReference type="SAM" id="MobiDB-lite"/>
    </source>
</evidence>
<evidence type="ECO:0000256" key="7">
    <source>
        <dbReference type="ARBA" id="ARBA00023136"/>
    </source>
</evidence>
<dbReference type="GO" id="GO:0022829">
    <property type="term" value="F:wide pore channel activity"/>
    <property type="evidence" value="ECO:0007669"/>
    <property type="project" value="TreeGrafter"/>
</dbReference>
<dbReference type="Gene3D" id="2.60.40.150">
    <property type="entry name" value="C2 domain"/>
    <property type="match status" value="1"/>
</dbReference>
<evidence type="ECO:0000256" key="8">
    <source>
        <dbReference type="ARBA" id="ARBA00023157"/>
    </source>
</evidence>
<evidence type="ECO:0000256" key="5">
    <source>
        <dbReference type="ARBA" id="ARBA00022729"/>
    </source>
</evidence>
<dbReference type="Pfam" id="PF00168">
    <property type="entry name" value="C2"/>
    <property type="match status" value="1"/>
</dbReference>
<feature type="domain" description="C2" evidence="11">
    <location>
        <begin position="388"/>
        <end position="511"/>
    </location>
</feature>
<keyword evidence="4" id="KW-0964">Secreted</keyword>
<dbReference type="Pfam" id="PF01823">
    <property type="entry name" value="MACPF"/>
    <property type="match status" value="1"/>
</dbReference>
<comment type="similarity">
    <text evidence="3">Belongs to the complement C6/C7/C8/C9 family.</text>
</comment>
<dbReference type="GeneTree" id="ENSGT00530000063725"/>
<evidence type="ECO:0008006" key="15">
    <source>
        <dbReference type="Google" id="ProtNLM"/>
    </source>
</evidence>
<dbReference type="GO" id="GO:0001913">
    <property type="term" value="P:T cell mediated cytotoxicity"/>
    <property type="evidence" value="ECO:0007669"/>
    <property type="project" value="TreeGrafter"/>
</dbReference>
<evidence type="ECO:0000256" key="6">
    <source>
        <dbReference type="ARBA" id="ARBA00022852"/>
    </source>
</evidence>
<proteinExistence type="inferred from homology"/>
<keyword evidence="8" id="KW-1015">Disulfide bond</keyword>
<dbReference type="GO" id="GO:0005579">
    <property type="term" value="C:membrane attack complex"/>
    <property type="evidence" value="ECO:0007669"/>
    <property type="project" value="InterPro"/>
</dbReference>
<dbReference type="GO" id="GO:0031640">
    <property type="term" value="P:killing of cells of another organism"/>
    <property type="evidence" value="ECO:0007669"/>
    <property type="project" value="UniProtKB-KW"/>
</dbReference>
<dbReference type="AlphaFoldDB" id="A0A3B3RDD3"/>
<keyword evidence="6" id="KW-0204">Cytolysis</keyword>
<protein>
    <recommendedName>
        <fullName evidence="15">Perforin-1-like</fullName>
    </recommendedName>
</protein>
<evidence type="ECO:0000259" key="12">
    <source>
        <dbReference type="PROSITE" id="PS51412"/>
    </source>
</evidence>
<dbReference type="SUPFAM" id="SSF49562">
    <property type="entry name" value="C2 domain (Calcium/lipid-binding domain, CaLB)"/>
    <property type="match status" value="1"/>
</dbReference>